<dbReference type="PANTHER" id="PTHR46273:SF4">
    <property type="entry name" value="AT19640P"/>
    <property type="match status" value="1"/>
</dbReference>
<feature type="transmembrane region" description="Helical" evidence="6">
    <location>
        <begin position="23"/>
        <end position="46"/>
    </location>
</feature>
<comment type="subcellular location">
    <subcellularLocation>
        <location evidence="1">Membrane</location>
    </subcellularLocation>
</comment>
<feature type="transmembrane region" description="Helical" evidence="6">
    <location>
        <begin position="209"/>
        <end position="234"/>
    </location>
</feature>
<evidence type="ECO:0000256" key="1">
    <source>
        <dbReference type="ARBA" id="ARBA00004370"/>
    </source>
</evidence>
<dbReference type="eggNOG" id="ENOG502RFAV">
    <property type="taxonomic scope" value="Eukaryota"/>
</dbReference>
<dbReference type="GO" id="GO:0008528">
    <property type="term" value="F:G protein-coupled peptide receptor activity"/>
    <property type="evidence" value="ECO:0000318"/>
    <property type="project" value="GO_Central"/>
</dbReference>
<dbReference type="Proteomes" id="UP000007266">
    <property type="component" value="Linkage group 3"/>
</dbReference>
<dbReference type="OMA" id="CHAASDM"/>
<dbReference type="PANTHER" id="PTHR46273">
    <property type="entry name" value="MYOSUPPRESSIN RECEPTOR 1, ISOFORM B-RELATED"/>
    <property type="match status" value="1"/>
</dbReference>
<dbReference type="PROSITE" id="PS50262">
    <property type="entry name" value="G_PROTEIN_RECEP_F1_2"/>
    <property type="match status" value="1"/>
</dbReference>
<feature type="domain" description="G-protein coupled receptors family 1 profile" evidence="7">
    <location>
        <begin position="38"/>
        <end position="330"/>
    </location>
</feature>
<dbReference type="InterPro" id="IPR000276">
    <property type="entry name" value="GPCR_Rhodpsn"/>
</dbReference>
<keyword evidence="5 6" id="KW-0472">Membrane</keyword>
<evidence type="ECO:0000256" key="4">
    <source>
        <dbReference type="ARBA" id="ARBA00022989"/>
    </source>
</evidence>
<keyword evidence="4 6" id="KW-1133">Transmembrane helix</keyword>
<dbReference type="GO" id="GO:0007186">
    <property type="term" value="P:G protein-coupled receptor signaling pathway"/>
    <property type="evidence" value="ECO:0000318"/>
    <property type="project" value="GO_Central"/>
</dbReference>
<evidence type="ECO:0000256" key="5">
    <source>
        <dbReference type="ARBA" id="ARBA00023136"/>
    </source>
</evidence>
<dbReference type="HOGENOM" id="CLU_009579_24_4_1"/>
<organism evidence="8 9">
    <name type="scientific">Tribolium castaneum</name>
    <name type="common">Red flour beetle</name>
    <dbReference type="NCBI Taxonomy" id="7070"/>
    <lineage>
        <taxon>Eukaryota</taxon>
        <taxon>Metazoa</taxon>
        <taxon>Ecdysozoa</taxon>
        <taxon>Arthropoda</taxon>
        <taxon>Hexapoda</taxon>
        <taxon>Insecta</taxon>
        <taxon>Pterygota</taxon>
        <taxon>Neoptera</taxon>
        <taxon>Endopterygota</taxon>
        <taxon>Coleoptera</taxon>
        <taxon>Polyphaga</taxon>
        <taxon>Cucujiformia</taxon>
        <taxon>Tenebrionidae</taxon>
        <taxon>Tenebrionidae incertae sedis</taxon>
        <taxon>Tribolium</taxon>
    </lineage>
</organism>
<dbReference type="Gene3D" id="1.20.1070.10">
    <property type="entry name" value="Rhodopsin 7-helix transmembrane proteins"/>
    <property type="match status" value="1"/>
</dbReference>
<evidence type="ECO:0000259" key="7">
    <source>
        <dbReference type="PROSITE" id="PS50262"/>
    </source>
</evidence>
<dbReference type="InParanoid" id="D6WE17"/>
<dbReference type="AlphaFoldDB" id="D6WE17"/>
<evidence type="ECO:0000313" key="9">
    <source>
        <dbReference type="Proteomes" id="UP000007266"/>
    </source>
</evidence>
<dbReference type="OrthoDB" id="5864054at2759"/>
<sequence length="369" mass="42255">MNVTSQNVTYCDLMSVKKTFSVYHNYLSVIICIFGSVTNVLNICVLTTKPMRCPTNMILTGLALANLLVILDYLPFVFLYNGDKAYAFHFTYNLAVFVIFHAWFAQSFHFISCCLTVVLAIWQYIAIKFPQNNSKWCSNKVTKITILLTYILCPVICIPLNVSLKIWEKQVPVDENEKIQKTAKTGTHNATIYVTDYESEYSQYISSSVYAIAMKLVPCILLTVLSSLLIVEILKAKERRKKLMTPKPDETAAMRKPSQRCLEKVKQADRTTMMLLAVLLLFLLVEFPQAIFGLLNVVIGKTFEVECYQKLGDIVDVLTLTISSINFILYCIMSKKFRTVFKELFCPYFPCFNVSKENWISLQTIQTYV</sequence>
<dbReference type="EMBL" id="KQ971324">
    <property type="protein sequence ID" value="EFA01374.2"/>
    <property type="molecule type" value="Genomic_DNA"/>
</dbReference>
<keyword evidence="9" id="KW-1185">Reference proteome</keyword>
<protein>
    <recommendedName>
        <fullName evidence="7">G-protein coupled receptors family 1 profile domain-containing protein</fullName>
    </recommendedName>
</protein>
<gene>
    <name evidence="8" type="primary">AUGUSTUS-3.0.2_10505</name>
    <name evidence="8" type="ORF">TcasGA2_TC010505</name>
</gene>
<feature type="transmembrane region" description="Helical" evidence="6">
    <location>
        <begin position="274"/>
        <end position="299"/>
    </location>
</feature>
<dbReference type="GO" id="GO:0005886">
    <property type="term" value="C:plasma membrane"/>
    <property type="evidence" value="ECO:0000318"/>
    <property type="project" value="GO_Central"/>
</dbReference>
<dbReference type="InterPro" id="IPR019427">
    <property type="entry name" value="7TM_GPCR_serpentine_rcpt_Srw"/>
</dbReference>
<evidence type="ECO:0000256" key="3">
    <source>
        <dbReference type="ARBA" id="ARBA00022692"/>
    </source>
</evidence>
<evidence type="ECO:0000256" key="2">
    <source>
        <dbReference type="ARBA" id="ARBA00010663"/>
    </source>
</evidence>
<dbReference type="Pfam" id="PF10324">
    <property type="entry name" value="7TM_GPCR_Srw"/>
    <property type="match status" value="1"/>
</dbReference>
<name>D6WE17_TRICA</name>
<accession>D6WE17</accession>
<reference evidence="8 9" key="1">
    <citation type="journal article" date="2008" name="Nature">
        <title>The genome of the model beetle and pest Tribolium castaneum.</title>
        <authorList>
            <consortium name="Tribolium Genome Sequencing Consortium"/>
            <person name="Richards S."/>
            <person name="Gibbs R.A."/>
            <person name="Weinstock G.M."/>
            <person name="Brown S.J."/>
            <person name="Denell R."/>
            <person name="Beeman R.W."/>
            <person name="Gibbs R."/>
            <person name="Beeman R.W."/>
            <person name="Brown S.J."/>
            <person name="Bucher G."/>
            <person name="Friedrich M."/>
            <person name="Grimmelikhuijzen C.J."/>
            <person name="Klingler M."/>
            <person name="Lorenzen M."/>
            <person name="Richards S."/>
            <person name="Roth S."/>
            <person name="Schroder R."/>
            <person name="Tautz D."/>
            <person name="Zdobnov E.M."/>
            <person name="Muzny D."/>
            <person name="Gibbs R.A."/>
            <person name="Weinstock G.M."/>
            <person name="Attaway T."/>
            <person name="Bell S."/>
            <person name="Buhay C.J."/>
            <person name="Chandrabose M.N."/>
            <person name="Chavez D."/>
            <person name="Clerk-Blankenburg K.P."/>
            <person name="Cree A."/>
            <person name="Dao M."/>
            <person name="Davis C."/>
            <person name="Chacko J."/>
            <person name="Dinh H."/>
            <person name="Dugan-Rocha S."/>
            <person name="Fowler G."/>
            <person name="Garner T.T."/>
            <person name="Garnes J."/>
            <person name="Gnirke A."/>
            <person name="Hawes A."/>
            <person name="Hernandez J."/>
            <person name="Hines S."/>
            <person name="Holder M."/>
            <person name="Hume J."/>
            <person name="Jhangiani S.N."/>
            <person name="Joshi V."/>
            <person name="Khan Z.M."/>
            <person name="Jackson L."/>
            <person name="Kovar C."/>
            <person name="Kowis A."/>
            <person name="Lee S."/>
            <person name="Lewis L.R."/>
            <person name="Margolis J."/>
            <person name="Morgan M."/>
            <person name="Nazareth L.V."/>
            <person name="Nguyen N."/>
            <person name="Okwuonu G."/>
            <person name="Parker D."/>
            <person name="Richards S."/>
            <person name="Ruiz S.J."/>
            <person name="Santibanez J."/>
            <person name="Savard J."/>
            <person name="Scherer S.E."/>
            <person name="Schneider B."/>
            <person name="Sodergren E."/>
            <person name="Tautz D."/>
            <person name="Vattahil S."/>
            <person name="Villasana D."/>
            <person name="White C.S."/>
            <person name="Wright R."/>
            <person name="Park Y."/>
            <person name="Beeman R.W."/>
            <person name="Lord J."/>
            <person name="Oppert B."/>
            <person name="Lorenzen M."/>
            <person name="Brown S."/>
            <person name="Wang L."/>
            <person name="Savard J."/>
            <person name="Tautz D."/>
            <person name="Richards S."/>
            <person name="Weinstock G."/>
            <person name="Gibbs R.A."/>
            <person name="Liu Y."/>
            <person name="Worley K."/>
            <person name="Weinstock G."/>
            <person name="Elsik C.G."/>
            <person name="Reese J.T."/>
            <person name="Elhaik E."/>
            <person name="Landan G."/>
            <person name="Graur D."/>
            <person name="Arensburger P."/>
            <person name="Atkinson P."/>
            <person name="Beeman R.W."/>
            <person name="Beidler J."/>
            <person name="Brown S.J."/>
            <person name="Demuth J.P."/>
            <person name="Drury D.W."/>
            <person name="Du Y.Z."/>
            <person name="Fujiwara H."/>
            <person name="Lorenzen M."/>
            <person name="Maselli V."/>
            <person name="Osanai M."/>
            <person name="Park Y."/>
            <person name="Robertson H.M."/>
            <person name="Tu Z."/>
            <person name="Wang J.J."/>
            <person name="Wang S."/>
            <person name="Richards S."/>
            <person name="Song H."/>
            <person name="Zhang L."/>
            <person name="Sodergren E."/>
            <person name="Werner D."/>
            <person name="Stanke M."/>
            <person name="Morgenstern B."/>
            <person name="Solovyev V."/>
            <person name="Kosarev P."/>
            <person name="Brown G."/>
            <person name="Chen H.C."/>
            <person name="Ermolaeva O."/>
            <person name="Hlavina W."/>
            <person name="Kapustin Y."/>
            <person name="Kiryutin B."/>
            <person name="Kitts P."/>
            <person name="Maglott D."/>
            <person name="Pruitt K."/>
            <person name="Sapojnikov V."/>
            <person name="Souvorov A."/>
            <person name="Mackey A.J."/>
            <person name="Waterhouse R.M."/>
            <person name="Wyder S."/>
            <person name="Zdobnov E.M."/>
            <person name="Zdobnov E.M."/>
            <person name="Wyder S."/>
            <person name="Kriventseva E.V."/>
            <person name="Kadowaki T."/>
            <person name="Bork P."/>
            <person name="Aranda M."/>
            <person name="Bao R."/>
            <person name="Beermann A."/>
            <person name="Berns N."/>
            <person name="Bolognesi R."/>
            <person name="Bonneton F."/>
            <person name="Bopp D."/>
            <person name="Brown S.J."/>
            <person name="Bucher G."/>
            <person name="Butts T."/>
            <person name="Chaumot A."/>
            <person name="Denell R.E."/>
            <person name="Ferrier D.E."/>
            <person name="Friedrich M."/>
            <person name="Gordon C.M."/>
            <person name="Jindra M."/>
            <person name="Klingler M."/>
            <person name="Lan Q."/>
            <person name="Lattorff H.M."/>
            <person name="Laudet V."/>
            <person name="von Levetsow C."/>
            <person name="Liu Z."/>
            <person name="Lutz R."/>
            <person name="Lynch J.A."/>
            <person name="da Fonseca R.N."/>
            <person name="Posnien N."/>
            <person name="Reuter R."/>
            <person name="Roth S."/>
            <person name="Savard J."/>
            <person name="Schinko J.B."/>
            <person name="Schmitt C."/>
            <person name="Schoppmeier M."/>
            <person name="Schroder R."/>
            <person name="Shippy T.D."/>
            <person name="Simonnet F."/>
            <person name="Marques-Souza H."/>
            <person name="Tautz D."/>
            <person name="Tomoyasu Y."/>
            <person name="Trauner J."/>
            <person name="Van der Zee M."/>
            <person name="Vervoort M."/>
            <person name="Wittkopp N."/>
            <person name="Wimmer E.A."/>
            <person name="Yang X."/>
            <person name="Jones A.K."/>
            <person name="Sattelle D.B."/>
            <person name="Ebert P.R."/>
            <person name="Nelson D."/>
            <person name="Scott J.G."/>
            <person name="Beeman R.W."/>
            <person name="Muthukrishnan S."/>
            <person name="Kramer K.J."/>
            <person name="Arakane Y."/>
            <person name="Beeman R.W."/>
            <person name="Zhu Q."/>
            <person name="Hogenkamp D."/>
            <person name="Dixit R."/>
            <person name="Oppert B."/>
            <person name="Jiang H."/>
            <person name="Zou Z."/>
            <person name="Marshall J."/>
            <person name="Elpidina E."/>
            <person name="Vinokurov K."/>
            <person name="Oppert C."/>
            <person name="Zou Z."/>
            <person name="Evans J."/>
            <person name="Lu Z."/>
            <person name="Zhao P."/>
            <person name="Sumathipala N."/>
            <person name="Altincicek B."/>
            <person name="Vilcinskas A."/>
            <person name="Williams M."/>
            <person name="Hultmark D."/>
            <person name="Hetru C."/>
            <person name="Jiang H."/>
            <person name="Grimmelikhuijzen C.J."/>
            <person name="Hauser F."/>
            <person name="Cazzamali G."/>
            <person name="Williamson M."/>
            <person name="Park Y."/>
            <person name="Li B."/>
            <person name="Tanaka Y."/>
            <person name="Predel R."/>
            <person name="Neupert S."/>
            <person name="Schachtner J."/>
            <person name="Verleyen P."/>
            <person name="Raible F."/>
            <person name="Bork P."/>
            <person name="Friedrich M."/>
            <person name="Walden K.K."/>
            <person name="Robertson H.M."/>
            <person name="Angeli S."/>
            <person name="Foret S."/>
            <person name="Bucher G."/>
            <person name="Schuetz S."/>
            <person name="Maleszka R."/>
            <person name="Wimmer E.A."/>
            <person name="Beeman R.W."/>
            <person name="Lorenzen M."/>
            <person name="Tomoyasu Y."/>
            <person name="Miller S.C."/>
            <person name="Grossmann D."/>
            <person name="Bucher G."/>
        </authorList>
    </citation>
    <scope>NUCLEOTIDE SEQUENCE [LARGE SCALE GENOMIC DNA]</scope>
    <source>
        <strain evidence="8 9">Georgia GA2</strain>
    </source>
</reference>
<dbReference type="CDD" id="cd14978">
    <property type="entry name" value="7tmA_FMRFamide_R-like"/>
    <property type="match status" value="1"/>
</dbReference>
<dbReference type="STRING" id="7070.D6WE17"/>
<feature type="transmembrane region" description="Helical" evidence="6">
    <location>
        <begin position="311"/>
        <end position="332"/>
    </location>
</feature>
<evidence type="ECO:0000256" key="6">
    <source>
        <dbReference type="SAM" id="Phobius"/>
    </source>
</evidence>
<feature type="transmembrane region" description="Helical" evidence="6">
    <location>
        <begin position="58"/>
        <end position="80"/>
    </location>
</feature>
<feature type="transmembrane region" description="Helical" evidence="6">
    <location>
        <begin position="146"/>
        <end position="167"/>
    </location>
</feature>
<dbReference type="InterPro" id="IPR017452">
    <property type="entry name" value="GPCR_Rhodpsn_7TM"/>
</dbReference>
<feature type="transmembrane region" description="Helical" evidence="6">
    <location>
        <begin position="92"/>
        <end position="125"/>
    </location>
</feature>
<dbReference type="PRINTS" id="PR00237">
    <property type="entry name" value="GPCRRHODOPSN"/>
</dbReference>
<proteinExistence type="inferred from homology"/>
<comment type="similarity">
    <text evidence="2">Belongs to the G-protein coupled receptor 1 family.</text>
</comment>
<dbReference type="SUPFAM" id="SSF81321">
    <property type="entry name" value="Family A G protein-coupled receptor-like"/>
    <property type="match status" value="1"/>
</dbReference>
<dbReference type="InterPro" id="IPR053219">
    <property type="entry name" value="GPCR_Dmsr-1"/>
</dbReference>
<evidence type="ECO:0000313" key="8">
    <source>
        <dbReference type="EMBL" id="EFA01374.2"/>
    </source>
</evidence>
<keyword evidence="3 6" id="KW-0812">Transmembrane</keyword>
<dbReference type="FunCoup" id="D6WE17">
    <property type="interactions" value="64"/>
</dbReference>
<reference evidence="8 9" key="2">
    <citation type="journal article" date="2010" name="Nucleic Acids Res.">
        <title>BeetleBase in 2010: revisions to provide comprehensive genomic information for Tribolium castaneum.</title>
        <authorList>
            <person name="Kim H.S."/>
            <person name="Murphy T."/>
            <person name="Xia J."/>
            <person name="Caragea D."/>
            <person name="Park Y."/>
            <person name="Beeman R.W."/>
            <person name="Lorenzen M.D."/>
            <person name="Butcher S."/>
            <person name="Manak J.R."/>
            <person name="Brown S.J."/>
        </authorList>
    </citation>
    <scope>GENOME REANNOTATION</scope>
    <source>
        <strain evidence="8 9">Georgia GA2</strain>
    </source>
</reference>